<gene>
    <name evidence="1" type="ORF">SAMN05518684_10426</name>
</gene>
<evidence type="ECO:0000313" key="2">
    <source>
        <dbReference type="Proteomes" id="UP000198571"/>
    </source>
</evidence>
<organism evidence="1 2">
    <name type="scientific">Salipaludibacillus aurantiacus</name>
    <dbReference type="NCBI Taxonomy" id="1601833"/>
    <lineage>
        <taxon>Bacteria</taxon>
        <taxon>Bacillati</taxon>
        <taxon>Bacillota</taxon>
        <taxon>Bacilli</taxon>
        <taxon>Bacillales</taxon>
        <taxon>Bacillaceae</taxon>
    </lineage>
</organism>
<dbReference type="PANTHER" id="PTHR37460:SF1">
    <property type="entry name" value="ENDONUCLEASE III"/>
    <property type="match status" value="1"/>
</dbReference>
<keyword evidence="1" id="KW-0255">Endonuclease</keyword>
<dbReference type="GO" id="GO:0004519">
    <property type="term" value="F:endonuclease activity"/>
    <property type="evidence" value="ECO:0007669"/>
    <property type="project" value="UniProtKB-KW"/>
</dbReference>
<proteinExistence type="predicted"/>
<keyword evidence="1" id="KW-0540">Nuclease</keyword>
<reference evidence="2" key="1">
    <citation type="submission" date="2016-10" db="EMBL/GenBank/DDBJ databases">
        <authorList>
            <person name="Varghese N."/>
            <person name="Submissions S."/>
        </authorList>
    </citation>
    <scope>NUCLEOTIDE SEQUENCE [LARGE SCALE GENOMIC DNA]</scope>
    <source>
        <strain evidence="2">S9</strain>
    </source>
</reference>
<dbReference type="EMBL" id="FOGT01000004">
    <property type="protein sequence ID" value="SER79999.1"/>
    <property type="molecule type" value="Genomic_DNA"/>
</dbReference>
<accession>A0A1H9S753</accession>
<dbReference type="STRING" id="1601833.SAMN05518684_10426"/>
<dbReference type="Pfam" id="PF01986">
    <property type="entry name" value="DUF123"/>
    <property type="match status" value="1"/>
</dbReference>
<dbReference type="AlphaFoldDB" id="A0A1H9S753"/>
<dbReference type="Proteomes" id="UP000198571">
    <property type="component" value="Unassembled WGS sequence"/>
</dbReference>
<dbReference type="CDD" id="cd10441">
    <property type="entry name" value="GIY-YIG_COG1833"/>
    <property type="match status" value="1"/>
</dbReference>
<keyword evidence="2" id="KW-1185">Reference proteome</keyword>
<evidence type="ECO:0000313" key="1">
    <source>
        <dbReference type="EMBL" id="SER79999.1"/>
    </source>
</evidence>
<keyword evidence="1" id="KW-0378">Hydrolase</keyword>
<name>A0A1H9S753_9BACI</name>
<dbReference type="PANTHER" id="PTHR37460">
    <property type="entry name" value="ENDONUCLEASE III"/>
    <property type="match status" value="1"/>
</dbReference>
<dbReference type="InterPro" id="IPR002837">
    <property type="entry name" value="DUF123"/>
</dbReference>
<protein>
    <submittedName>
        <fullName evidence="1">Uri superfamily endonuclease</fullName>
    </submittedName>
</protein>
<sequence>MECHMFQINEGDTLYAITARMPESARNITIGKLGTFSFQKGLYVYVGSAKRRIASRINRHVQIEKKFRWHYDYLRPHLHITDVQTYSGEEGECGLFHRLMEEKNGRIPVKGFGSSDCKCASHLFYTPGY</sequence>